<dbReference type="RefSeq" id="WP_322464124.1">
    <property type="nucleotide sequence ID" value="NZ_JAXOJX010000001.1"/>
</dbReference>
<proteinExistence type="predicted"/>
<keyword evidence="1" id="KW-0614">Plasmid</keyword>
<dbReference type="Proteomes" id="UP001293718">
    <property type="component" value="Unassembled WGS sequence"/>
</dbReference>
<evidence type="ECO:0000313" key="1">
    <source>
        <dbReference type="EMBL" id="MDZ5455024.1"/>
    </source>
</evidence>
<accession>A0ABU5I7G6</accession>
<reference evidence="1 2" key="1">
    <citation type="submission" date="2023-11" db="EMBL/GenBank/DDBJ databases">
        <title>Draft genome of Azohydromonas lata strain H1 (DSM1123), a polyhydroxyalkanoate producer.</title>
        <authorList>
            <person name="Traversa D."/>
            <person name="D'Addabbo P."/>
            <person name="Pazzani C."/>
            <person name="Manzari C."/>
            <person name="Chiara M."/>
            <person name="Scrascia M."/>
        </authorList>
    </citation>
    <scope>NUCLEOTIDE SEQUENCE [LARGE SCALE GENOMIC DNA]</scope>
    <source>
        <strain evidence="1 2">H1</strain>
        <plasmid evidence="1">unnamed</plasmid>
    </source>
</reference>
<keyword evidence="2" id="KW-1185">Reference proteome</keyword>
<protein>
    <submittedName>
        <fullName evidence="1">Uncharacterized protein</fullName>
    </submittedName>
</protein>
<gene>
    <name evidence="1" type="ORF">SM757_00415</name>
</gene>
<geneLocation type="plasmid" evidence="1">
    <name>unnamed</name>
</geneLocation>
<sequence>MEQNEPQEQARPWVTKAEAERRVAEAKEQVAALVAWIAELRRLGYDTTEPTAVLIALTDELLRCYEELGIQAGGGWRPRRRPPDGP</sequence>
<name>A0ABU5I7G6_9BURK</name>
<comment type="caution">
    <text evidence="1">The sequence shown here is derived from an EMBL/GenBank/DDBJ whole genome shotgun (WGS) entry which is preliminary data.</text>
</comment>
<dbReference type="EMBL" id="JAXOJX010000001">
    <property type="protein sequence ID" value="MDZ5455024.1"/>
    <property type="molecule type" value="Genomic_DNA"/>
</dbReference>
<evidence type="ECO:0000313" key="2">
    <source>
        <dbReference type="Proteomes" id="UP001293718"/>
    </source>
</evidence>
<organism evidence="1 2">
    <name type="scientific">Azohydromonas lata</name>
    <dbReference type="NCBI Taxonomy" id="45677"/>
    <lineage>
        <taxon>Bacteria</taxon>
        <taxon>Pseudomonadati</taxon>
        <taxon>Pseudomonadota</taxon>
        <taxon>Betaproteobacteria</taxon>
        <taxon>Burkholderiales</taxon>
        <taxon>Sphaerotilaceae</taxon>
        <taxon>Azohydromonas</taxon>
    </lineage>
</organism>